<evidence type="ECO:0000313" key="2">
    <source>
        <dbReference type="Proteomes" id="UP000823851"/>
    </source>
</evidence>
<name>A0A9D2QWC6_9FIRM</name>
<evidence type="ECO:0000313" key="1">
    <source>
        <dbReference type="EMBL" id="HJD30934.1"/>
    </source>
</evidence>
<gene>
    <name evidence="1" type="ORF">H9912_03235</name>
</gene>
<reference evidence="1" key="2">
    <citation type="submission" date="2021-04" db="EMBL/GenBank/DDBJ databases">
        <authorList>
            <person name="Gilroy R."/>
        </authorList>
    </citation>
    <scope>NUCLEOTIDE SEQUENCE</scope>
    <source>
        <strain evidence="1">ChiHjej8B7-25341</strain>
    </source>
</reference>
<dbReference type="EMBL" id="DWUW01000092">
    <property type="protein sequence ID" value="HJD30934.1"/>
    <property type="molecule type" value="Genomic_DNA"/>
</dbReference>
<protein>
    <submittedName>
        <fullName evidence="1">Uncharacterized protein</fullName>
    </submittedName>
</protein>
<comment type="caution">
    <text evidence="1">The sequence shown here is derived from an EMBL/GenBank/DDBJ whole genome shotgun (WGS) entry which is preliminary data.</text>
</comment>
<dbReference type="Proteomes" id="UP000823851">
    <property type="component" value="Unassembled WGS sequence"/>
</dbReference>
<dbReference type="AlphaFoldDB" id="A0A9D2QWC6"/>
<sequence length="365" mass="41768">MDDPCDCLELRKVELLGASKLVVERDLEADVCIWSYCAVDVWLNGEEAGRIERPVYKPISRRKTVFSLKKGDNDLFVRVQTLGVRDTRVSFAVQFLNHRDEIRVKLPDEERVKSSVQADRLLSSARLEGGRLSFAAPLPEGSEIRYDTGNQDFRKKEASCVIRGVGGMQEISLEDYAAFSICISLPEGDLERSFERMELRKPIYVTQERGAEKIGSISRSELERIARVRSITRGKNDGFALYPLLARYALGQRAREDLEEIRVTLKQIGRRMDCADFMTCGLVRLMKTCDLDARLKEEIRQTMLGFRYWMDEDGFDGMCFWSENHSLMFYETAYFFGREYPEDRFVRSGKTGRELSGSADPGMAG</sequence>
<organism evidence="1 2">
    <name type="scientific">Candidatus Eisenbergiella stercorigallinarum</name>
    <dbReference type="NCBI Taxonomy" id="2838557"/>
    <lineage>
        <taxon>Bacteria</taxon>
        <taxon>Bacillati</taxon>
        <taxon>Bacillota</taxon>
        <taxon>Clostridia</taxon>
        <taxon>Lachnospirales</taxon>
        <taxon>Lachnospiraceae</taxon>
        <taxon>Eisenbergiella</taxon>
    </lineage>
</organism>
<proteinExistence type="predicted"/>
<reference evidence="1" key="1">
    <citation type="journal article" date="2021" name="PeerJ">
        <title>Extensive microbial diversity within the chicken gut microbiome revealed by metagenomics and culture.</title>
        <authorList>
            <person name="Gilroy R."/>
            <person name="Ravi A."/>
            <person name="Getino M."/>
            <person name="Pursley I."/>
            <person name="Horton D.L."/>
            <person name="Alikhan N.F."/>
            <person name="Baker D."/>
            <person name="Gharbi K."/>
            <person name="Hall N."/>
            <person name="Watson M."/>
            <person name="Adriaenssens E.M."/>
            <person name="Foster-Nyarko E."/>
            <person name="Jarju S."/>
            <person name="Secka A."/>
            <person name="Antonio M."/>
            <person name="Oren A."/>
            <person name="Chaudhuri R.R."/>
            <person name="La Ragione R."/>
            <person name="Hildebrand F."/>
            <person name="Pallen M.J."/>
        </authorList>
    </citation>
    <scope>NUCLEOTIDE SEQUENCE</scope>
    <source>
        <strain evidence="1">ChiHjej8B7-25341</strain>
    </source>
</reference>
<accession>A0A9D2QWC6</accession>